<feature type="binding site" evidence="10">
    <location>
        <position position="20"/>
    </location>
    <ligand>
        <name>Mn(2+)</name>
        <dbReference type="ChEBI" id="CHEBI:29035"/>
    </ligand>
</feature>
<comment type="caution">
    <text evidence="12">The sequence shown here is derived from an EMBL/GenBank/DDBJ whole genome shotgun (WGS) entry which is preliminary data.</text>
</comment>
<name>A0ABP6LSY6_9MICC</name>
<accession>A0ABP6LSY6</accession>
<dbReference type="NCBIfam" id="NF002995">
    <property type="entry name" value="PRK03759.1"/>
    <property type="match status" value="1"/>
</dbReference>
<organism evidence="12 13">
    <name type="scientific">Nesterenkonia aethiopica</name>
    <dbReference type="NCBI Taxonomy" id="269144"/>
    <lineage>
        <taxon>Bacteria</taxon>
        <taxon>Bacillati</taxon>
        <taxon>Actinomycetota</taxon>
        <taxon>Actinomycetes</taxon>
        <taxon>Micrococcales</taxon>
        <taxon>Micrococcaceae</taxon>
        <taxon>Nesterenkonia</taxon>
    </lineage>
</organism>
<feature type="active site" evidence="10">
    <location>
        <position position="111"/>
    </location>
</feature>
<dbReference type="Pfam" id="PF00293">
    <property type="entry name" value="NUDIX"/>
    <property type="match status" value="1"/>
</dbReference>
<dbReference type="InterPro" id="IPR000086">
    <property type="entry name" value="NUDIX_hydrolase_dom"/>
</dbReference>
<dbReference type="HAMAP" id="MF_00202">
    <property type="entry name" value="Idi"/>
    <property type="match status" value="1"/>
</dbReference>
<evidence type="ECO:0000256" key="1">
    <source>
        <dbReference type="ARBA" id="ARBA00004826"/>
    </source>
</evidence>
<evidence type="ECO:0000256" key="3">
    <source>
        <dbReference type="ARBA" id="ARBA00012057"/>
    </source>
</evidence>
<evidence type="ECO:0000256" key="2">
    <source>
        <dbReference type="ARBA" id="ARBA00007579"/>
    </source>
</evidence>
<sequence length="181" mass="19515">MVLVAPDGRPLGTALKSAVHTAHTPLHRGFSCHLTNPLGQVLVTRRSLTKRTWPGVWTNSFCGHPAPGESLEEAVVRHARHELTIEVTDVTPVLPDFSYRAVDASGVVEHEICPVVTAALDGDPVPNPDEVLDWRWTSTDRLRAAVDAAPWAFSPWLVLQVPAMALYGGAGESPHTPEGSP</sequence>
<feature type="binding site" evidence="10">
    <location>
        <position position="111"/>
    </location>
    <ligand>
        <name>Mn(2+)</name>
        <dbReference type="ChEBI" id="CHEBI:29035"/>
    </ligand>
</feature>
<keyword evidence="13" id="KW-1185">Reference proteome</keyword>
<evidence type="ECO:0000313" key="12">
    <source>
        <dbReference type="EMBL" id="GAA3059379.1"/>
    </source>
</evidence>
<keyword evidence="9 10" id="KW-0413">Isomerase</keyword>
<dbReference type="PANTHER" id="PTHR10885">
    <property type="entry name" value="ISOPENTENYL-DIPHOSPHATE DELTA-ISOMERASE"/>
    <property type="match status" value="1"/>
</dbReference>
<comment type="pathway">
    <text evidence="1 10">Isoprenoid biosynthesis; dimethylallyl diphosphate biosynthesis; dimethylallyl diphosphate from isopentenyl diphosphate: step 1/1.</text>
</comment>
<dbReference type="Gene3D" id="3.90.79.10">
    <property type="entry name" value="Nucleoside Triphosphate Pyrophosphohydrolase"/>
    <property type="match status" value="1"/>
</dbReference>
<dbReference type="Proteomes" id="UP001500236">
    <property type="component" value="Unassembled WGS sequence"/>
</dbReference>
<feature type="binding site" evidence="10">
    <location>
        <position position="27"/>
    </location>
    <ligand>
        <name>Mn(2+)</name>
        <dbReference type="ChEBI" id="CHEBI:29035"/>
    </ligand>
</feature>
<proteinExistence type="inferred from homology"/>
<evidence type="ECO:0000256" key="9">
    <source>
        <dbReference type="ARBA" id="ARBA00023235"/>
    </source>
</evidence>
<evidence type="ECO:0000313" key="13">
    <source>
        <dbReference type="Proteomes" id="UP001500236"/>
    </source>
</evidence>
<dbReference type="PIRSF" id="PIRSF018427">
    <property type="entry name" value="Isopntndiph_ism"/>
    <property type="match status" value="1"/>
</dbReference>
<evidence type="ECO:0000256" key="8">
    <source>
        <dbReference type="ARBA" id="ARBA00023229"/>
    </source>
</evidence>
<reference evidence="13" key="1">
    <citation type="journal article" date="2019" name="Int. J. Syst. Evol. Microbiol.">
        <title>The Global Catalogue of Microorganisms (GCM) 10K type strain sequencing project: providing services to taxonomists for standard genome sequencing and annotation.</title>
        <authorList>
            <consortium name="The Broad Institute Genomics Platform"/>
            <consortium name="The Broad Institute Genome Sequencing Center for Infectious Disease"/>
            <person name="Wu L."/>
            <person name="Ma J."/>
        </authorList>
    </citation>
    <scope>NUCLEOTIDE SEQUENCE [LARGE SCALE GENOMIC DNA]</scope>
    <source>
        <strain evidence="13">JCM 14309</strain>
    </source>
</reference>
<dbReference type="InterPro" id="IPR015797">
    <property type="entry name" value="NUDIX_hydrolase-like_dom_sf"/>
</dbReference>
<comment type="cofactor">
    <cofactor evidence="10">
        <name>Mg(2+)</name>
        <dbReference type="ChEBI" id="CHEBI:18420"/>
    </cofactor>
    <text evidence="10">Binds 1 Mg(2+) ion per subunit. The magnesium ion binds only when substrate is bound.</text>
</comment>
<keyword evidence="5 10" id="KW-0479">Metal-binding</keyword>
<comment type="similarity">
    <text evidence="2 10">Belongs to the IPP isomerase type 1 family.</text>
</comment>
<evidence type="ECO:0000256" key="7">
    <source>
        <dbReference type="ARBA" id="ARBA00023211"/>
    </source>
</evidence>
<comment type="cofactor">
    <cofactor evidence="10">
        <name>Mn(2+)</name>
        <dbReference type="ChEBI" id="CHEBI:29035"/>
    </cofactor>
    <text evidence="10">Binds 1 Mn(2+) ion per subunit.</text>
</comment>
<gene>
    <name evidence="10 12" type="primary">idi</name>
    <name evidence="12" type="ORF">GCM10010529_11330</name>
</gene>
<dbReference type="NCBIfam" id="TIGR02150">
    <property type="entry name" value="IPP_isom_1"/>
    <property type="match status" value="1"/>
</dbReference>
<dbReference type="PROSITE" id="PS51462">
    <property type="entry name" value="NUDIX"/>
    <property type="match status" value="1"/>
</dbReference>
<keyword evidence="7 10" id="KW-0464">Manganese</keyword>
<dbReference type="CDD" id="cd02885">
    <property type="entry name" value="NUDIX_IPP_Isomerase"/>
    <property type="match status" value="1"/>
</dbReference>
<evidence type="ECO:0000256" key="4">
    <source>
        <dbReference type="ARBA" id="ARBA00022490"/>
    </source>
</evidence>
<feature type="active site" evidence="10">
    <location>
        <position position="62"/>
    </location>
</feature>
<feature type="binding site" evidence="10">
    <location>
        <position position="109"/>
    </location>
    <ligand>
        <name>Mn(2+)</name>
        <dbReference type="ChEBI" id="CHEBI:29035"/>
    </ligand>
</feature>
<evidence type="ECO:0000256" key="6">
    <source>
        <dbReference type="ARBA" id="ARBA00022842"/>
    </source>
</evidence>
<comment type="subcellular location">
    <subcellularLocation>
        <location evidence="10">Cytoplasm</location>
    </subcellularLocation>
</comment>
<evidence type="ECO:0000256" key="10">
    <source>
        <dbReference type="HAMAP-Rule" id="MF_00202"/>
    </source>
</evidence>
<keyword evidence="6 10" id="KW-0460">Magnesium</keyword>
<feature type="domain" description="Nudix hydrolase" evidence="11">
    <location>
        <begin position="25"/>
        <end position="159"/>
    </location>
</feature>
<feature type="binding site" evidence="10">
    <location>
        <position position="64"/>
    </location>
    <ligand>
        <name>Mn(2+)</name>
        <dbReference type="ChEBI" id="CHEBI:29035"/>
    </ligand>
</feature>
<dbReference type="InterPro" id="IPR056375">
    <property type="entry name" value="Idi_bact"/>
</dbReference>
<feature type="binding site" evidence="10">
    <location>
        <position position="82"/>
    </location>
    <ligand>
        <name>Mg(2+)</name>
        <dbReference type="ChEBI" id="CHEBI:18420"/>
    </ligand>
</feature>
<evidence type="ECO:0000259" key="11">
    <source>
        <dbReference type="PROSITE" id="PS51462"/>
    </source>
</evidence>
<dbReference type="EMBL" id="BAAAVT010000006">
    <property type="protein sequence ID" value="GAA3059379.1"/>
    <property type="molecule type" value="Genomic_DNA"/>
</dbReference>
<dbReference type="SUPFAM" id="SSF55811">
    <property type="entry name" value="Nudix"/>
    <property type="match status" value="1"/>
</dbReference>
<keyword evidence="4 10" id="KW-0963">Cytoplasm</keyword>
<keyword evidence="8 10" id="KW-0414">Isoprene biosynthesis</keyword>
<dbReference type="InterPro" id="IPR011876">
    <property type="entry name" value="IsopentenylPP_isomerase_typ1"/>
</dbReference>
<comment type="catalytic activity">
    <reaction evidence="10">
        <text>isopentenyl diphosphate = dimethylallyl diphosphate</text>
        <dbReference type="Rhea" id="RHEA:23284"/>
        <dbReference type="ChEBI" id="CHEBI:57623"/>
        <dbReference type="ChEBI" id="CHEBI:128769"/>
        <dbReference type="EC" id="5.3.3.2"/>
    </reaction>
</comment>
<dbReference type="EC" id="5.3.3.2" evidence="3 10"/>
<dbReference type="PANTHER" id="PTHR10885:SF0">
    <property type="entry name" value="ISOPENTENYL-DIPHOSPHATE DELTA-ISOMERASE"/>
    <property type="match status" value="1"/>
</dbReference>
<evidence type="ECO:0000256" key="5">
    <source>
        <dbReference type="ARBA" id="ARBA00022723"/>
    </source>
</evidence>
<protein>
    <recommendedName>
        <fullName evidence="3 10">Isopentenyl-diphosphate Delta-isomerase</fullName>
        <shortName evidence="10">IPP isomerase</shortName>
        <ecNumber evidence="3 10">5.3.3.2</ecNumber>
    </recommendedName>
    <alternativeName>
        <fullName evidence="10">IPP:DMAPP isomerase</fullName>
    </alternativeName>
    <alternativeName>
        <fullName evidence="10">Isopentenyl pyrophosphate isomerase</fullName>
    </alternativeName>
</protein>
<comment type="function">
    <text evidence="10">Catalyzes the 1,3-allylic rearrangement of the homoallylic substrate isopentenyl (IPP) to its highly electrophilic allylic isomer, dimethylallyl diphosphate (DMAPP).</text>
</comment>